<name>A0A1H9IAR6_9HYPH</name>
<keyword evidence="2" id="KW-1185">Reference proteome</keyword>
<protein>
    <submittedName>
        <fullName evidence="1">Uncharacterized protein</fullName>
    </submittedName>
</protein>
<proteinExistence type="predicted"/>
<sequence>MCGLKAFACTEDDESTGAVLFATHDIAAKRWAANEYADGDITRIQCRRAKWADHLVGSAVPASLMIEHGWHFECSGCGARIDLSELDEKGLTVAGVIGMQDDLVFCGPECALWYRSRRATAKRLEAEAIMWLRGIALRSIGTVEFVTGFGQEHAYASERGGRWTIEQAFVSFRFDGMEIGTASLRYHGPRWCGAHGPTRPEWSCCAGDKEAFEAFAKARQTREAA</sequence>
<gene>
    <name evidence="1" type="ORF">SAMN05216548_10740</name>
</gene>
<accession>A0A1H9IAR6</accession>
<reference evidence="1 2" key="1">
    <citation type="submission" date="2016-10" db="EMBL/GenBank/DDBJ databases">
        <authorList>
            <person name="de Groot N.N."/>
        </authorList>
    </citation>
    <scope>NUCLEOTIDE SEQUENCE [LARGE SCALE GENOMIC DNA]</scope>
    <source>
        <strain evidence="1 2">A52C2</strain>
    </source>
</reference>
<dbReference type="AlphaFoldDB" id="A0A1H9IAR6"/>
<evidence type="ECO:0000313" key="1">
    <source>
        <dbReference type="EMBL" id="SEQ71673.1"/>
    </source>
</evidence>
<dbReference type="STRING" id="1855383.SAMN05216548_10740"/>
<evidence type="ECO:0000313" key="2">
    <source>
        <dbReference type="Proteomes" id="UP000199647"/>
    </source>
</evidence>
<dbReference type="EMBL" id="FOFG01000007">
    <property type="protein sequence ID" value="SEQ71673.1"/>
    <property type="molecule type" value="Genomic_DNA"/>
</dbReference>
<organism evidence="1 2">
    <name type="scientific">Faunimonas pinastri</name>
    <dbReference type="NCBI Taxonomy" id="1855383"/>
    <lineage>
        <taxon>Bacteria</taxon>
        <taxon>Pseudomonadati</taxon>
        <taxon>Pseudomonadota</taxon>
        <taxon>Alphaproteobacteria</taxon>
        <taxon>Hyphomicrobiales</taxon>
        <taxon>Afifellaceae</taxon>
        <taxon>Faunimonas</taxon>
    </lineage>
</organism>
<dbReference type="Proteomes" id="UP000199647">
    <property type="component" value="Unassembled WGS sequence"/>
</dbReference>